<dbReference type="GO" id="GO:0005886">
    <property type="term" value="C:plasma membrane"/>
    <property type="evidence" value="ECO:0007669"/>
    <property type="project" value="TreeGrafter"/>
</dbReference>
<reference evidence="2 3" key="1">
    <citation type="submission" date="2015-09" db="EMBL/GenBank/DDBJ databases">
        <title>Draft genome of the parasitic nematode Teladorsagia circumcincta isolate WARC Sus (inbred).</title>
        <authorList>
            <person name="Mitreva M."/>
        </authorList>
    </citation>
    <scope>NUCLEOTIDE SEQUENCE [LARGE SCALE GENOMIC DNA]</scope>
    <source>
        <strain evidence="2 3">S</strain>
    </source>
</reference>
<name>A0A2G9UTS2_TELCI</name>
<evidence type="ECO:0000313" key="3">
    <source>
        <dbReference type="Proteomes" id="UP000230423"/>
    </source>
</evidence>
<keyword evidence="3" id="KW-1185">Reference proteome</keyword>
<organism evidence="2 3">
    <name type="scientific">Teladorsagia circumcincta</name>
    <name type="common">Brown stomach worm</name>
    <name type="synonym">Ostertagia circumcincta</name>
    <dbReference type="NCBI Taxonomy" id="45464"/>
    <lineage>
        <taxon>Eukaryota</taxon>
        <taxon>Metazoa</taxon>
        <taxon>Ecdysozoa</taxon>
        <taxon>Nematoda</taxon>
        <taxon>Chromadorea</taxon>
        <taxon>Rhabditida</taxon>
        <taxon>Rhabditina</taxon>
        <taxon>Rhabditomorpha</taxon>
        <taxon>Strongyloidea</taxon>
        <taxon>Trichostrongylidae</taxon>
        <taxon>Teladorsagia</taxon>
    </lineage>
</organism>
<dbReference type="OrthoDB" id="242257at2759"/>
<accession>A0A2G9UTS2</accession>
<evidence type="ECO:0000313" key="2">
    <source>
        <dbReference type="EMBL" id="PIO73637.1"/>
    </source>
</evidence>
<gene>
    <name evidence="2" type="ORF">TELCIR_04391</name>
</gene>
<feature type="non-terminal residue" evidence="2">
    <location>
        <position position="427"/>
    </location>
</feature>
<dbReference type="AlphaFoldDB" id="A0A2G9UTS2"/>
<evidence type="ECO:0000256" key="1">
    <source>
        <dbReference type="SAM" id="MobiDB-lite"/>
    </source>
</evidence>
<dbReference type="GO" id="GO:0004143">
    <property type="term" value="F:ATP-dependent diacylglycerol kinase activity"/>
    <property type="evidence" value="ECO:0007669"/>
    <property type="project" value="InterPro"/>
</dbReference>
<dbReference type="PANTHER" id="PTHR11255:SF80">
    <property type="entry name" value="EYE-SPECIFIC DIACYLGLYCEROL KINASE"/>
    <property type="match status" value="1"/>
</dbReference>
<dbReference type="Proteomes" id="UP000230423">
    <property type="component" value="Unassembled WGS sequence"/>
</dbReference>
<feature type="region of interest" description="Disordered" evidence="1">
    <location>
        <begin position="151"/>
        <end position="248"/>
    </location>
</feature>
<protein>
    <submittedName>
        <fullName evidence="2">Phorbol esters/diacylglycerol binding domain protein</fullName>
    </submittedName>
</protein>
<dbReference type="GO" id="GO:0007165">
    <property type="term" value="P:signal transduction"/>
    <property type="evidence" value="ECO:0007669"/>
    <property type="project" value="InterPro"/>
</dbReference>
<feature type="region of interest" description="Disordered" evidence="1">
    <location>
        <begin position="102"/>
        <end position="132"/>
    </location>
</feature>
<dbReference type="InterPro" id="IPR037607">
    <property type="entry name" value="DGK"/>
</dbReference>
<dbReference type="CDD" id="cd20802">
    <property type="entry name" value="C1_DGK_typeIV_rpt1"/>
    <property type="match status" value="1"/>
</dbReference>
<feature type="compositionally biased region" description="Low complexity" evidence="1">
    <location>
        <begin position="172"/>
        <end position="184"/>
    </location>
</feature>
<dbReference type="EMBL" id="KZ345415">
    <property type="protein sequence ID" value="PIO73637.1"/>
    <property type="molecule type" value="Genomic_DNA"/>
</dbReference>
<proteinExistence type="predicted"/>
<dbReference type="PANTHER" id="PTHR11255">
    <property type="entry name" value="DIACYLGLYCEROL KINASE"/>
    <property type="match status" value="1"/>
</dbReference>
<sequence>MLPRSAVAPLLEHSAGPVITDLEKMTMKTSAERRATFGREPARSASVPPRKRWFRRASFGRVQSHEAVCDDVTRKLVGAITTWHDIHSNLLRLSIDRSDCSSLSDQSIESTSSEENENENGNVDMDSPRFSISNPELTSVQIKHMFPELSEHWSSAGSTAPPSPRFQRSSDDTTQLDSQSSQDQSPPPPFLTIPSLLSPYPDSASPPRSNSVDLSTLRRDIELLSISSGDSPSESEFEPPTPAESVKTARKALAKSPVVRRTAVEQERMVNKHRTSRYWLDEQIHPAEHIWLPSSGPGSSTSVDSECYVGDKDCRKMGEKRRCAACHVVAHTACFPLLIKLNLNCKITFHDHTVKKQSLKESIDSLSMHHWVHKWRHEGRCSRCGKSFQQKMFNFQQKEKETMAVACSWCKESYHLKHCFNREKLEE</sequence>
<feature type="compositionally biased region" description="Low complexity" evidence="1">
    <location>
        <begin position="225"/>
        <end position="234"/>
    </location>
</feature>